<protein>
    <recommendedName>
        <fullName evidence="1">Class II aldolase/adducin N-terminal domain-containing protein</fullName>
    </recommendedName>
</protein>
<evidence type="ECO:0000313" key="3">
    <source>
        <dbReference type="Proteomes" id="UP000293764"/>
    </source>
</evidence>
<dbReference type="Proteomes" id="UP000293764">
    <property type="component" value="Unassembled WGS sequence"/>
</dbReference>
<dbReference type="EMBL" id="SDWW01000053">
    <property type="protein sequence ID" value="RYV49779.1"/>
    <property type="molecule type" value="Genomic_DNA"/>
</dbReference>
<evidence type="ECO:0000259" key="1">
    <source>
        <dbReference type="SMART" id="SM01007"/>
    </source>
</evidence>
<comment type="caution">
    <text evidence="2">The sequence shown here is derived from an EMBL/GenBank/DDBJ whole genome shotgun (WGS) entry which is preliminary data.</text>
</comment>
<reference evidence="2 3" key="1">
    <citation type="submission" date="2019-01" db="EMBL/GenBank/DDBJ databases">
        <title>Novel species of Cellulomonas.</title>
        <authorList>
            <person name="Liu Q."/>
            <person name="Xin Y.-H."/>
        </authorList>
    </citation>
    <scope>NUCLEOTIDE SEQUENCE [LARGE SCALE GENOMIC DNA]</scope>
    <source>
        <strain evidence="2 3">HLT2-17</strain>
    </source>
</reference>
<dbReference type="RefSeq" id="WP_130103889.1">
    <property type="nucleotide sequence ID" value="NZ_SDWW01000053.1"/>
</dbReference>
<dbReference type="SMART" id="SM01007">
    <property type="entry name" value="Aldolase_II"/>
    <property type="match status" value="1"/>
</dbReference>
<dbReference type="AlphaFoldDB" id="A0A4Q5MW63"/>
<accession>A0A4Q5MW63</accession>
<dbReference type="InterPro" id="IPR001303">
    <property type="entry name" value="Aldolase_II/adducin_N"/>
</dbReference>
<organism evidence="2 3">
    <name type="scientific">Pengzhenrongella frigida</name>
    <dbReference type="NCBI Taxonomy" id="1259133"/>
    <lineage>
        <taxon>Bacteria</taxon>
        <taxon>Bacillati</taxon>
        <taxon>Actinomycetota</taxon>
        <taxon>Actinomycetes</taxon>
        <taxon>Micrococcales</taxon>
        <taxon>Pengzhenrongella</taxon>
    </lineage>
</organism>
<name>A0A4Q5MW63_9MICO</name>
<gene>
    <name evidence="2" type="ORF">EUA98_16995</name>
</gene>
<feature type="domain" description="Class II aldolase/adducin N-terminal" evidence="1">
    <location>
        <begin position="21"/>
        <end position="217"/>
    </location>
</feature>
<sequence>MRTRWSSTDPDAVPVGEGLSQDLIECARASRLLGSDSYLVLHGGGNSSVKIGQAIYVKASGFDMRTIGPEGFSGLDRAALDTLLARDTMTDADLVSGLRAALLDPVSATPSIETLLHNLLPFRSVLHSHADPIVTLTDNTDAHALVAEVFGEDVLLLPYCMPGFELAKLVQNEWAKLEGREVRGIVLAHHGLFTFGDTAQQAYERQIDLIERAERFILQRTGIEFVDDPEEAELSWKDAPVGLRSLAVRGSELAGTPLIACALVSPTIAAFVRRADVTDITQRGPSTLEHVIRTKRVPQVGADVDGYAQAYAEYFLRNQSRSATPLTMLDPAPRVILDPVLGIVSLGRTDKDARIVQDIYRHTIRVIAAAEALSTYLAITEGQSFDIEYWDLEQAKLHRA</sequence>
<dbReference type="SUPFAM" id="SSF53639">
    <property type="entry name" value="AraD/HMP-PK domain-like"/>
    <property type="match status" value="1"/>
</dbReference>
<dbReference type="Gene3D" id="3.40.225.10">
    <property type="entry name" value="Class II aldolase/adducin N-terminal domain"/>
    <property type="match status" value="1"/>
</dbReference>
<proteinExistence type="predicted"/>
<dbReference type="OrthoDB" id="9774430at2"/>
<keyword evidence="3" id="KW-1185">Reference proteome</keyword>
<dbReference type="Pfam" id="PF00596">
    <property type="entry name" value="Aldolase_II"/>
    <property type="match status" value="1"/>
</dbReference>
<evidence type="ECO:0000313" key="2">
    <source>
        <dbReference type="EMBL" id="RYV49779.1"/>
    </source>
</evidence>
<dbReference type="InterPro" id="IPR036409">
    <property type="entry name" value="Aldolase_II/adducin_N_sf"/>
</dbReference>